<evidence type="ECO:0000313" key="2">
    <source>
        <dbReference type="EMBL" id="CAF4325616.1"/>
    </source>
</evidence>
<sequence>FIKQNSYRLYSNQSNIIYSSQKAADLLQKPSDTLQVYDDYLTDNEYNNFLKEIDGYMKRKRYEYSHWDDVCRFDIFI</sequence>
<name>A0A820JDY3_9BILA</name>
<dbReference type="EMBL" id="CAJOBB010016205">
    <property type="protein sequence ID" value="CAF4325616.1"/>
    <property type="molecule type" value="Genomic_DNA"/>
</dbReference>
<accession>A0A820JDY3</accession>
<dbReference type="Gene3D" id="2.60.120.590">
    <property type="entry name" value="Alpha-ketoglutarate-dependent dioxygenase AlkB-like"/>
    <property type="match status" value="1"/>
</dbReference>
<organism evidence="2 3">
    <name type="scientific">Adineta steineri</name>
    <dbReference type="NCBI Taxonomy" id="433720"/>
    <lineage>
        <taxon>Eukaryota</taxon>
        <taxon>Metazoa</taxon>
        <taxon>Spiralia</taxon>
        <taxon>Gnathifera</taxon>
        <taxon>Rotifera</taxon>
        <taxon>Eurotatoria</taxon>
        <taxon>Bdelloidea</taxon>
        <taxon>Adinetida</taxon>
        <taxon>Adinetidae</taxon>
        <taxon>Adineta</taxon>
    </lineage>
</organism>
<dbReference type="InterPro" id="IPR037151">
    <property type="entry name" value="AlkB-like_sf"/>
</dbReference>
<comment type="cofactor">
    <cofactor evidence="1">
        <name>Fe(2+)</name>
        <dbReference type="ChEBI" id="CHEBI:29033"/>
    </cofactor>
</comment>
<comment type="caution">
    <text evidence="2">The sequence shown here is derived from an EMBL/GenBank/DDBJ whole genome shotgun (WGS) entry which is preliminary data.</text>
</comment>
<proteinExistence type="predicted"/>
<evidence type="ECO:0000313" key="3">
    <source>
        <dbReference type="Proteomes" id="UP000663868"/>
    </source>
</evidence>
<gene>
    <name evidence="2" type="ORF">KXQ929_LOCUS46875</name>
</gene>
<dbReference type="AlphaFoldDB" id="A0A820JDY3"/>
<evidence type="ECO:0000256" key="1">
    <source>
        <dbReference type="ARBA" id="ARBA00001954"/>
    </source>
</evidence>
<reference evidence="2" key="1">
    <citation type="submission" date="2021-02" db="EMBL/GenBank/DDBJ databases">
        <authorList>
            <person name="Nowell W R."/>
        </authorList>
    </citation>
    <scope>NUCLEOTIDE SEQUENCE</scope>
</reference>
<feature type="non-terminal residue" evidence="2">
    <location>
        <position position="1"/>
    </location>
</feature>
<dbReference type="Proteomes" id="UP000663868">
    <property type="component" value="Unassembled WGS sequence"/>
</dbReference>
<protein>
    <submittedName>
        <fullName evidence="2">Uncharacterized protein</fullName>
    </submittedName>
</protein>